<feature type="transmembrane region" description="Helical" evidence="5">
    <location>
        <begin position="43"/>
        <end position="63"/>
    </location>
</feature>
<dbReference type="Gene3D" id="1.20.1250.20">
    <property type="entry name" value="MFS general substrate transporter like domains"/>
    <property type="match status" value="1"/>
</dbReference>
<evidence type="ECO:0000313" key="6">
    <source>
        <dbReference type="EMBL" id="EON98852.1"/>
    </source>
</evidence>
<dbReference type="OrthoDB" id="196103at2759"/>
<comment type="subcellular location">
    <subcellularLocation>
        <location evidence="1">Membrane</location>
        <topology evidence="1">Multi-pass membrane protein</topology>
    </subcellularLocation>
</comment>
<keyword evidence="3 5" id="KW-1133">Transmembrane helix</keyword>
<proteinExistence type="predicted"/>
<evidence type="ECO:0000256" key="3">
    <source>
        <dbReference type="ARBA" id="ARBA00022989"/>
    </source>
</evidence>
<feature type="transmembrane region" description="Helical" evidence="5">
    <location>
        <begin position="115"/>
        <end position="135"/>
    </location>
</feature>
<organism evidence="6 7">
    <name type="scientific">Phaeoacremonium minimum (strain UCR-PA7)</name>
    <name type="common">Esca disease fungus</name>
    <name type="synonym">Togninia minima</name>
    <dbReference type="NCBI Taxonomy" id="1286976"/>
    <lineage>
        <taxon>Eukaryota</taxon>
        <taxon>Fungi</taxon>
        <taxon>Dikarya</taxon>
        <taxon>Ascomycota</taxon>
        <taxon>Pezizomycotina</taxon>
        <taxon>Sordariomycetes</taxon>
        <taxon>Sordariomycetidae</taxon>
        <taxon>Togniniales</taxon>
        <taxon>Togniniaceae</taxon>
        <taxon>Phaeoacremonium</taxon>
    </lineage>
</organism>
<dbReference type="SUPFAM" id="SSF103473">
    <property type="entry name" value="MFS general substrate transporter"/>
    <property type="match status" value="1"/>
</dbReference>
<feature type="transmembrane region" description="Helical" evidence="5">
    <location>
        <begin position="206"/>
        <end position="226"/>
    </location>
</feature>
<evidence type="ECO:0000256" key="4">
    <source>
        <dbReference type="ARBA" id="ARBA00023136"/>
    </source>
</evidence>
<reference evidence="7" key="1">
    <citation type="journal article" date="2013" name="Genome Announc.">
        <title>Draft genome sequence of the ascomycete Phaeoacremonium aleophilum strain UCR-PA7, a causal agent of the esca disease complex in grapevines.</title>
        <authorList>
            <person name="Blanco-Ulate B."/>
            <person name="Rolshausen P."/>
            <person name="Cantu D."/>
        </authorList>
    </citation>
    <scope>NUCLEOTIDE SEQUENCE [LARGE SCALE GENOMIC DNA]</scope>
    <source>
        <strain evidence="7">UCR-PA7</strain>
    </source>
</reference>
<feature type="transmembrane region" description="Helical" evidence="5">
    <location>
        <begin position="20"/>
        <end position="37"/>
    </location>
</feature>
<gene>
    <name evidence="6" type="ORF">UCRPA7_5645</name>
</gene>
<evidence type="ECO:0000256" key="5">
    <source>
        <dbReference type="SAM" id="Phobius"/>
    </source>
</evidence>
<dbReference type="GeneID" id="19326220"/>
<dbReference type="eggNOG" id="KOG3098">
    <property type="taxonomic scope" value="Eukaryota"/>
</dbReference>
<dbReference type="PANTHER" id="PTHR23294">
    <property type="entry name" value="ET TRANSLATION PRODUCT-RELATED"/>
    <property type="match status" value="1"/>
</dbReference>
<dbReference type="InterPro" id="IPR011701">
    <property type="entry name" value="MFS"/>
</dbReference>
<dbReference type="InterPro" id="IPR036259">
    <property type="entry name" value="MFS_trans_sf"/>
</dbReference>
<keyword evidence="2 5" id="KW-0812">Transmembrane</keyword>
<dbReference type="InterPro" id="IPR051617">
    <property type="entry name" value="UNC-93-like_regulator"/>
</dbReference>
<accession>R8BHY8</accession>
<evidence type="ECO:0000256" key="2">
    <source>
        <dbReference type="ARBA" id="ARBA00022692"/>
    </source>
</evidence>
<dbReference type="AlphaFoldDB" id="R8BHY8"/>
<dbReference type="Proteomes" id="UP000014074">
    <property type="component" value="Unassembled WGS sequence"/>
</dbReference>
<sequence length="289" mass="32111">MVFGCSIFSILANKFGIKKVLILGTLGYAPYSASLYVNNRYGVEWFVLFGGATCGIAASALWASEGAIALGYGDVKDRGKFTGIWLGLRELGQLIGASIQLSLNVNNGSRGKVSYTTYLVLIGLQCLGLPLALLISSPEKIIRRDGRKIPDPTQNKAVLAEFRKLWNLLKKKQMYLLIPILTGFNWNGTYLGIYLTKYFSVRARTLGSLTSGVVATVANIFWGWFFDRPFLRRPTLARFTWAFFAVFMTALFGWQFANEKLYSGSNPKVTLDWANPGFGRGFAVMVLMR</sequence>
<evidence type="ECO:0000256" key="1">
    <source>
        <dbReference type="ARBA" id="ARBA00004141"/>
    </source>
</evidence>
<protein>
    <submittedName>
        <fullName evidence="6">Putative duf895 domain membrane protein</fullName>
    </submittedName>
</protein>
<evidence type="ECO:0000313" key="7">
    <source>
        <dbReference type="Proteomes" id="UP000014074"/>
    </source>
</evidence>
<dbReference type="RefSeq" id="XP_007916381.1">
    <property type="nucleotide sequence ID" value="XM_007918190.1"/>
</dbReference>
<feature type="transmembrane region" description="Helical" evidence="5">
    <location>
        <begin position="238"/>
        <end position="257"/>
    </location>
</feature>
<feature type="transmembrane region" description="Helical" evidence="5">
    <location>
        <begin position="174"/>
        <end position="194"/>
    </location>
</feature>
<keyword evidence="7" id="KW-1185">Reference proteome</keyword>
<dbReference type="KEGG" id="tmn:UCRPA7_5645"/>
<dbReference type="PANTHER" id="PTHR23294:SF57">
    <property type="entry name" value="CINA C-TERMINAL DOMAIN-CONTAINING PROTEIN"/>
    <property type="match status" value="1"/>
</dbReference>
<dbReference type="GO" id="GO:0022857">
    <property type="term" value="F:transmembrane transporter activity"/>
    <property type="evidence" value="ECO:0007669"/>
    <property type="project" value="InterPro"/>
</dbReference>
<dbReference type="EMBL" id="KB933188">
    <property type="protein sequence ID" value="EON98852.1"/>
    <property type="molecule type" value="Genomic_DNA"/>
</dbReference>
<dbReference type="GO" id="GO:0016020">
    <property type="term" value="C:membrane"/>
    <property type="evidence" value="ECO:0007669"/>
    <property type="project" value="UniProtKB-SubCell"/>
</dbReference>
<dbReference type="Pfam" id="PF07690">
    <property type="entry name" value="MFS_1"/>
    <property type="match status" value="1"/>
</dbReference>
<name>R8BHY8_PHAM7</name>
<keyword evidence="4 5" id="KW-0472">Membrane</keyword>
<dbReference type="HOGENOM" id="CLU_083983_0_0_1"/>